<dbReference type="AlphaFoldDB" id="A0A348WHH4"/>
<evidence type="ECO:0000313" key="2">
    <source>
        <dbReference type="Proteomes" id="UP000264719"/>
    </source>
</evidence>
<name>A0A348WHH4_9RHOB</name>
<dbReference type="EMBL" id="DMVW01000183">
    <property type="protein sequence ID" value="HAR53986.1"/>
    <property type="molecule type" value="Genomic_DNA"/>
</dbReference>
<comment type="caution">
    <text evidence="1">The sequence shown here is derived from an EMBL/GenBank/DDBJ whole genome shotgun (WGS) entry which is preliminary data.</text>
</comment>
<evidence type="ECO:0000313" key="1">
    <source>
        <dbReference type="EMBL" id="HAR53986.1"/>
    </source>
</evidence>
<organism evidence="1 2">
    <name type="scientific">Roseovarius nubinhibens</name>
    <dbReference type="NCBI Taxonomy" id="314263"/>
    <lineage>
        <taxon>Bacteria</taxon>
        <taxon>Pseudomonadati</taxon>
        <taxon>Pseudomonadota</taxon>
        <taxon>Alphaproteobacteria</taxon>
        <taxon>Rhodobacterales</taxon>
        <taxon>Roseobacteraceae</taxon>
        <taxon>Roseovarius</taxon>
    </lineage>
</organism>
<sequence>MSDAKSALPGARYEGFVKLREMGLQGMITLRGDLASAKLAAAV</sequence>
<proteinExistence type="predicted"/>
<gene>
    <name evidence="1" type="ORF">DCS45_19220</name>
</gene>
<accession>A0A348WHH4</accession>
<dbReference type="Proteomes" id="UP000264719">
    <property type="component" value="Unassembled WGS sequence"/>
</dbReference>
<reference evidence="1 2" key="1">
    <citation type="journal article" date="2018" name="Nat. Biotechnol.">
        <title>A standardized bacterial taxonomy based on genome phylogeny substantially revises the tree of life.</title>
        <authorList>
            <person name="Parks D.H."/>
            <person name="Chuvochina M."/>
            <person name="Waite D.W."/>
            <person name="Rinke C."/>
            <person name="Skarshewski A."/>
            <person name="Chaumeil P.A."/>
            <person name="Hugenholtz P."/>
        </authorList>
    </citation>
    <scope>NUCLEOTIDE SEQUENCE [LARGE SCALE GENOMIC DNA]</scope>
    <source>
        <strain evidence="1">UBA9169</strain>
    </source>
</reference>
<feature type="non-terminal residue" evidence="1">
    <location>
        <position position="43"/>
    </location>
</feature>
<protein>
    <submittedName>
        <fullName evidence="1">Sarcosine oxidase subunit gamma</fullName>
    </submittedName>
</protein>